<evidence type="ECO:0000256" key="4">
    <source>
        <dbReference type="ARBA" id="ARBA00023163"/>
    </source>
</evidence>
<keyword evidence="9" id="KW-1185">Reference proteome</keyword>
<evidence type="ECO:0000313" key="9">
    <source>
        <dbReference type="Proteomes" id="UP000622405"/>
    </source>
</evidence>
<dbReference type="InterPro" id="IPR039425">
    <property type="entry name" value="RNA_pol_sigma-70-like"/>
</dbReference>
<dbReference type="RefSeq" id="WP_186893335.1">
    <property type="nucleotide sequence ID" value="NZ_WJBE01000002.1"/>
</dbReference>
<dbReference type="InterPro" id="IPR013325">
    <property type="entry name" value="RNA_pol_sigma_r2"/>
</dbReference>
<gene>
    <name evidence="8" type="primary">sigZ</name>
    <name evidence="8" type="ORF">GH811_03770</name>
</gene>
<dbReference type="SUPFAM" id="SSF88659">
    <property type="entry name" value="Sigma3 and sigma4 domains of RNA polymerase sigma factors"/>
    <property type="match status" value="1"/>
</dbReference>
<dbReference type="InterPro" id="IPR014284">
    <property type="entry name" value="RNA_pol_sigma-70_dom"/>
</dbReference>
<dbReference type="PANTHER" id="PTHR43133:SF62">
    <property type="entry name" value="RNA POLYMERASE SIGMA FACTOR SIGZ"/>
    <property type="match status" value="1"/>
</dbReference>
<evidence type="ECO:0000313" key="8">
    <source>
        <dbReference type="EMBL" id="MBC3898730.1"/>
    </source>
</evidence>
<sequence>MESVIGCIWDEFSKPVKGYIKKRVDNEEDAEDILQEVFIKINNNLKNLEDEKKIHAWIYTIARNAITDYYRKNSKRPQLIELDENISDNSPVELTANLEIAACLKGMINNLPEKYKEAILLSEFEKLSQKEMSEKLGMSISGVKSRVQRGRKMLKEMLLGCCQFEFDSLGHVIDYEHKEKNCRFCKKKDV</sequence>
<name>A0ABR6YU77_9FIRM</name>
<dbReference type="InterPro" id="IPR036388">
    <property type="entry name" value="WH-like_DNA-bd_sf"/>
</dbReference>
<evidence type="ECO:0000256" key="3">
    <source>
        <dbReference type="ARBA" id="ARBA00023082"/>
    </source>
</evidence>
<dbReference type="InterPro" id="IPR013249">
    <property type="entry name" value="RNA_pol_sigma70_r4_t2"/>
</dbReference>
<dbReference type="PANTHER" id="PTHR43133">
    <property type="entry name" value="RNA POLYMERASE ECF-TYPE SIGMA FACTO"/>
    <property type="match status" value="1"/>
</dbReference>
<dbReference type="InterPro" id="IPR013324">
    <property type="entry name" value="RNA_pol_sigma_r3/r4-like"/>
</dbReference>
<keyword evidence="2" id="KW-0805">Transcription regulation</keyword>
<dbReference type="NCBIfam" id="TIGR02937">
    <property type="entry name" value="sigma70-ECF"/>
    <property type="match status" value="1"/>
</dbReference>
<dbReference type="Proteomes" id="UP000622405">
    <property type="component" value="Unassembled WGS sequence"/>
</dbReference>
<dbReference type="InterPro" id="IPR007627">
    <property type="entry name" value="RNA_pol_sigma70_r2"/>
</dbReference>
<keyword evidence="4" id="KW-0804">Transcription</keyword>
<comment type="similarity">
    <text evidence="1">Belongs to the sigma-70 factor family. ECF subfamily.</text>
</comment>
<comment type="caution">
    <text evidence="8">The sequence shown here is derived from an EMBL/GenBank/DDBJ whole genome shotgun (WGS) entry which is preliminary data.</text>
</comment>
<dbReference type="Pfam" id="PF08281">
    <property type="entry name" value="Sigma70_r4_2"/>
    <property type="match status" value="1"/>
</dbReference>
<evidence type="ECO:0000256" key="2">
    <source>
        <dbReference type="ARBA" id="ARBA00023015"/>
    </source>
</evidence>
<dbReference type="NCBIfam" id="TIGR02959">
    <property type="entry name" value="SigZ"/>
    <property type="match status" value="1"/>
</dbReference>
<evidence type="ECO:0000259" key="6">
    <source>
        <dbReference type="Pfam" id="PF04542"/>
    </source>
</evidence>
<keyword evidence="3" id="KW-0731">Sigma factor</keyword>
<feature type="domain" description="RNA polymerase sigma factor 70 region 4 type 2" evidence="7">
    <location>
        <begin position="103"/>
        <end position="154"/>
    </location>
</feature>
<dbReference type="Pfam" id="PF04542">
    <property type="entry name" value="Sigma70_r2"/>
    <property type="match status" value="1"/>
</dbReference>
<evidence type="ECO:0000256" key="5">
    <source>
        <dbReference type="NCBIfam" id="TIGR02959"/>
    </source>
</evidence>
<proteinExistence type="inferred from homology"/>
<accession>A0ABR6YU77</accession>
<dbReference type="Gene3D" id="1.10.10.10">
    <property type="entry name" value="Winged helix-like DNA-binding domain superfamily/Winged helix DNA-binding domain"/>
    <property type="match status" value="1"/>
</dbReference>
<dbReference type="CDD" id="cd06171">
    <property type="entry name" value="Sigma70_r4"/>
    <property type="match status" value="1"/>
</dbReference>
<dbReference type="InterPro" id="IPR014304">
    <property type="entry name" value="RNA_pol_sigma-Z"/>
</dbReference>
<evidence type="ECO:0000256" key="1">
    <source>
        <dbReference type="ARBA" id="ARBA00010641"/>
    </source>
</evidence>
<dbReference type="Gene3D" id="1.10.1740.10">
    <property type="match status" value="1"/>
</dbReference>
<protein>
    <recommendedName>
        <fullName evidence="5">RNA polymerase sigma factor SigZ</fullName>
    </recommendedName>
</protein>
<dbReference type="NCBIfam" id="NF007215">
    <property type="entry name" value="PRK09637.1"/>
    <property type="match status" value="1"/>
</dbReference>
<dbReference type="EMBL" id="WJBE01000002">
    <property type="protein sequence ID" value="MBC3898730.1"/>
    <property type="molecule type" value="Genomic_DNA"/>
</dbReference>
<organism evidence="8 9">
    <name type="scientific">Acetobacterium malicum</name>
    <dbReference type="NCBI Taxonomy" id="52692"/>
    <lineage>
        <taxon>Bacteria</taxon>
        <taxon>Bacillati</taxon>
        <taxon>Bacillota</taxon>
        <taxon>Clostridia</taxon>
        <taxon>Eubacteriales</taxon>
        <taxon>Eubacteriaceae</taxon>
        <taxon>Acetobacterium</taxon>
    </lineage>
</organism>
<dbReference type="SUPFAM" id="SSF88946">
    <property type="entry name" value="Sigma2 domain of RNA polymerase sigma factors"/>
    <property type="match status" value="1"/>
</dbReference>
<evidence type="ECO:0000259" key="7">
    <source>
        <dbReference type="Pfam" id="PF08281"/>
    </source>
</evidence>
<feature type="domain" description="RNA polymerase sigma-70 region 2" evidence="6">
    <location>
        <begin position="11"/>
        <end position="75"/>
    </location>
</feature>
<reference evidence="8 9" key="1">
    <citation type="journal article" date="2020" name="mSystems">
        <title>Defining Genomic and Predicted Metabolic Features of the Acetobacterium Genus.</title>
        <authorList>
            <person name="Ross D.E."/>
            <person name="Marshall C.W."/>
            <person name="Gulliver D."/>
            <person name="May H.D."/>
            <person name="Norman R.S."/>
        </authorList>
    </citation>
    <scope>NUCLEOTIDE SEQUENCE [LARGE SCALE GENOMIC DNA]</scope>
    <source>
        <strain evidence="8 9">DSM 4132</strain>
    </source>
</reference>